<proteinExistence type="predicted"/>
<organism evidence="1 2">
    <name type="scientific">Panagrolaimus sp. PS1159</name>
    <dbReference type="NCBI Taxonomy" id="55785"/>
    <lineage>
        <taxon>Eukaryota</taxon>
        <taxon>Metazoa</taxon>
        <taxon>Ecdysozoa</taxon>
        <taxon>Nematoda</taxon>
        <taxon>Chromadorea</taxon>
        <taxon>Rhabditida</taxon>
        <taxon>Tylenchina</taxon>
        <taxon>Panagrolaimomorpha</taxon>
        <taxon>Panagrolaimoidea</taxon>
        <taxon>Panagrolaimidae</taxon>
        <taxon>Panagrolaimus</taxon>
    </lineage>
</organism>
<evidence type="ECO:0000313" key="1">
    <source>
        <dbReference type="Proteomes" id="UP000887580"/>
    </source>
</evidence>
<name>A0AC35EZ63_9BILA</name>
<protein>
    <submittedName>
        <fullName evidence="2">Uncharacterized protein</fullName>
    </submittedName>
</protein>
<dbReference type="WBParaSite" id="PS1159_v2.g12147.t1">
    <property type="protein sequence ID" value="PS1159_v2.g12147.t1"/>
    <property type="gene ID" value="PS1159_v2.g12147"/>
</dbReference>
<reference evidence="2" key="1">
    <citation type="submission" date="2022-11" db="UniProtKB">
        <authorList>
            <consortium name="WormBaseParasite"/>
        </authorList>
    </citation>
    <scope>IDENTIFICATION</scope>
</reference>
<accession>A0AC35EZ63</accession>
<dbReference type="Proteomes" id="UP000887580">
    <property type="component" value="Unplaced"/>
</dbReference>
<sequence length="263" mass="30098">MNLLNSLLKNSNFVSQKERETLGLKDLAIVSFSSLNHMSESIRSCDSFQQNPSLNNTPFIMYLSNDVSETIKTLYSELCPIAKIIPLNLSDYPGYVQDLSQYRFKPIYQALTLQKYKVILNVDTSIRFDPNFNFSNLISDVIKQNPIDVTLLASNSHNMFSVTHPKMFECFPHINKKSTIKSTQYKSGLILWIGSEIGWKIMKRFLTCALHPECMGPVGSTTNCDYSLMTKFPNRFSGCHRFDQSALNLILLEESKYRPSLFQ</sequence>
<evidence type="ECO:0000313" key="2">
    <source>
        <dbReference type="WBParaSite" id="PS1159_v2.g12147.t1"/>
    </source>
</evidence>